<gene>
    <name evidence="2" type="ORF">LZZ85_00800</name>
</gene>
<name>A0ABS9KKE0_9BACT</name>
<dbReference type="InterPro" id="IPR054347">
    <property type="entry name" value="TOTE_primase"/>
</dbReference>
<organism evidence="2 3">
    <name type="scientific">Terrimonas ginsenosidimutans</name>
    <dbReference type="NCBI Taxonomy" id="2908004"/>
    <lineage>
        <taxon>Bacteria</taxon>
        <taxon>Pseudomonadati</taxon>
        <taxon>Bacteroidota</taxon>
        <taxon>Chitinophagia</taxon>
        <taxon>Chitinophagales</taxon>
        <taxon>Chitinophagaceae</taxon>
        <taxon>Terrimonas</taxon>
    </lineage>
</organism>
<reference evidence="2" key="1">
    <citation type="submission" date="2022-01" db="EMBL/GenBank/DDBJ databases">
        <authorList>
            <person name="Jo J.-H."/>
            <person name="Im W.-T."/>
        </authorList>
    </citation>
    <scope>NUCLEOTIDE SEQUENCE</scope>
    <source>
        <strain evidence="2">NA20</strain>
    </source>
</reference>
<keyword evidence="3" id="KW-1185">Reference proteome</keyword>
<accession>A0ABS9KKE0</accession>
<protein>
    <recommendedName>
        <fullName evidence="1">TOTE conflict system primase domain-containing protein</fullName>
    </recommendedName>
</protein>
<sequence>MMEPLPEHIKLFRSLFHGRQDIFATRWELPSKSGYMPAYHYDPYHYRVHKMKGGTFQNYTDKSFLPLTDDQIIKHLNGEHFIGIYPLLQDNTSWFIAADFDEGNWSSAALQFIRKCGEHNLPAYLERSRSGNGGHVWIFFDKPVSAYKSRKLILSLLISSGAVSAFDKNTSFDRLFPNQDQLSGKGFGNLIALPLNGTAAQQGNTCFLDPQTLTAYTDQWQFISQIKRASAETIEKLLANLHGSSTTEPSDGKLNIILANDIRLNRLAISPLLLSFIKEELNFPNSEFIIQQKTGRNTFGLERYSGSSKKITTLSVFPKDLPAS</sequence>
<comment type="caution">
    <text evidence="2">The sequence shown here is derived from an EMBL/GenBank/DDBJ whole genome shotgun (WGS) entry which is preliminary data.</text>
</comment>
<dbReference type="Pfam" id="PF22548">
    <property type="entry name" value="AEP-TOTE"/>
    <property type="match status" value="1"/>
</dbReference>
<feature type="domain" description="TOTE conflict system primase" evidence="1">
    <location>
        <begin position="7"/>
        <end position="236"/>
    </location>
</feature>
<evidence type="ECO:0000313" key="3">
    <source>
        <dbReference type="Proteomes" id="UP001165367"/>
    </source>
</evidence>
<dbReference type="RefSeq" id="WP_237868018.1">
    <property type="nucleotide sequence ID" value="NZ_JAKLTR010000001.1"/>
</dbReference>
<evidence type="ECO:0000313" key="2">
    <source>
        <dbReference type="EMBL" id="MCG2612789.1"/>
    </source>
</evidence>
<dbReference type="Proteomes" id="UP001165367">
    <property type="component" value="Unassembled WGS sequence"/>
</dbReference>
<evidence type="ECO:0000259" key="1">
    <source>
        <dbReference type="Pfam" id="PF22548"/>
    </source>
</evidence>
<proteinExistence type="predicted"/>
<dbReference type="EMBL" id="JAKLTR010000001">
    <property type="protein sequence ID" value="MCG2612789.1"/>
    <property type="molecule type" value="Genomic_DNA"/>
</dbReference>